<feature type="chain" id="PRO_5043595449" description="Tyrosinase copper-binding domain-containing protein" evidence="4">
    <location>
        <begin position="22"/>
        <end position="764"/>
    </location>
</feature>
<dbReference type="PROSITE" id="PS00498">
    <property type="entry name" value="TYROSINASE_2"/>
    <property type="match status" value="1"/>
</dbReference>
<dbReference type="SUPFAM" id="SSF48056">
    <property type="entry name" value="Di-copper centre-containing domain"/>
    <property type="match status" value="1"/>
</dbReference>
<dbReference type="InterPro" id="IPR050316">
    <property type="entry name" value="Tyrosinase/Hemocyanin"/>
</dbReference>
<evidence type="ECO:0000313" key="7">
    <source>
        <dbReference type="EMBL" id="CAL1543964.1"/>
    </source>
</evidence>
<dbReference type="Pfam" id="PF00264">
    <property type="entry name" value="Tyrosinase"/>
    <property type="match status" value="1"/>
</dbReference>
<dbReference type="InterPro" id="IPR002227">
    <property type="entry name" value="Tyrosinase_Cu-bd"/>
</dbReference>
<feature type="region of interest" description="Disordered" evidence="3">
    <location>
        <begin position="398"/>
        <end position="429"/>
    </location>
</feature>
<evidence type="ECO:0000259" key="6">
    <source>
        <dbReference type="PROSITE" id="PS00498"/>
    </source>
</evidence>
<keyword evidence="1" id="KW-0479">Metal-binding</keyword>
<dbReference type="EMBL" id="CAXITT010000586">
    <property type="protein sequence ID" value="CAL1543964.1"/>
    <property type="molecule type" value="Genomic_DNA"/>
</dbReference>
<dbReference type="PANTHER" id="PTHR11474">
    <property type="entry name" value="TYROSINASE FAMILY MEMBER"/>
    <property type="match status" value="1"/>
</dbReference>
<feature type="signal peptide" evidence="4">
    <location>
        <begin position="1"/>
        <end position="21"/>
    </location>
</feature>
<dbReference type="Gene3D" id="1.10.1280.10">
    <property type="entry name" value="Di-copper center containing domain from catechol oxidase"/>
    <property type="match status" value="1"/>
</dbReference>
<feature type="domain" description="Tyrosinase copper-binding" evidence="6">
    <location>
        <begin position="299"/>
        <end position="310"/>
    </location>
</feature>
<proteinExistence type="predicted"/>
<dbReference type="Proteomes" id="UP001497497">
    <property type="component" value="Unassembled WGS sequence"/>
</dbReference>
<dbReference type="PANTHER" id="PTHR11474:SF126">
    <property type="entry name" value="TYROSINASE-LIKE PROTEIN TYR-1-RELATED"/>
    <property type="match status" value="1"/>
</dbReference>
<keyword evidence="4" id="KW-0732">Signal</keyword>
<evidence type="ECO:0000313" key="8">
    <source>
        <dbReference type="Proteomes" id="UP001497497"/>
    </source>
</evidence>
<evidence type="ECO:0000256" key="3">
    <source>
        <dbReference type="SAM" id="MobiDB-lite"/>
    </source>
</evidence>
<dbReference type="AlphaFoldDB" id="A0AAV2IBA7"/>
<dbReference type="GO" id="GO:0016491">
    <property type="term" value="F:oxidoreductase activity"/>
    <property type="evidence" value="ECO:0007669"/>
    <property type="project" value="InterPro"/>
</dbReference>
<comment type="caution">
    <text evidence="7">The sequence shown here is derived from an EMBL/GenBank/DDBJ whole genome shotgun (WGS) entry which is preliminary data.</text>
</comment>
<feature type="compositionally biased region" description="Low complexity" evidence="3">
    <location>
        <begin position="403"/>
        <end position="414"/>
    </location>
</feature>
<keyword evidence="8" id="KW-1185">Reference proteome</keyword>
<evidence type="ECO:0000256" key="1">
    <source>
        <dbReference type="ARBA" id="ARBA00022723"/>
    </source>
</evidence>
<dbReference type="PROSITE" id="PS00497">
    <property type="entry name" value="TYROSINASE_1"/>
    <property type="match status" value="1"/>
</dbReference>
<gene>
    <name evidence="7" type="ORF">GSLYS_00017477001</name>
</gene>
<protein>
    <recommendedName>
        <fullName evidence="5 6">Tyrosinase copper-binding domain-containing protein</fullName>
    </recommendedName>
</protein>
<reference evidence="7 8" key="1">
    <citation type="submission" date="2024-04" db="EMBL/GenBank/DDBJ databases">
        <authorList>
            <consortium name="Genoscope - CEA"/>
            <person name="William W."/>
        </authorList>
    </citation>
    <scope>NUCLEOTIDE SEQUENCE [LARGE SCALE GENOMIC DNA]</scope>
</reference>
<evidence type="ECO:0000256" key="2">
    <source>
        <dbReference type="ARBA" id="ARBA00023008"/>
    </source>
</evidence>
<organism evidence="7 8">
    <name type="scientific">Lymnaea stagnalis</name>
    <name type="common">Great pond snail</name>
    <name type="synonym">Helix stagnalis</name>
    <dbReference type="NCBI Taxonomy" id="6523"/>
    <lineage>
        <taxon>Eukaryota</taxon>
        <taxon>Metazoa</taxon>
        <taxon>Spiralia</taxon>
        <taxon>Lophotrochozoa</taxon>
        <taxon>Mollusca</taxon>
        <taxon>Gastropoda</taxon>
        <taxon>Heterobranchia</taxon>
        <taxon>Euthyneura</taxon>
        <taxon>Panpulmonata</taxon>
        <taxon>Hygrophila</taxon>
        <taxon>Lymnaeoidea</taxon>
        <taxon>Lymnaeidae</taxon>
        <taxon>Lymnaea</taxon>
    </lineage>
</organism>
<dbReference type="GO" id="GO:0046872">
    <property type="term" value="F:metal ion binding"/>
    <property type="evidence" value="ECO:0007669"/>
    <property type="project" value="UniProtKB-KW"/>
</dbReference>
<keyword evidence="2" id="KW-0186">Copper</keyword>
<evidence type="ECO:0000256" key="4">
    <source>
        <dbReference type="SAM" id="SignalP"/>
    </source>
</evidence>
<feature type="domain" description="Tyrosinase copper-binding" evidence="5">
    <location>
        <begin position="158"/>
        <end position="175"/>
    </location>
</feature>
<name>A0AAV2IBA7_LYMST</name>
<sequence>MKLYLPAVGVVLTIFLEFGSSKISEIPIPKPLQDCYNRVQKADIQTFVGSTYSWMCENSLVKARTVDPPQFDAQKTGYYTHLYQKYLEVSPSVGGRARVKRQATVQRCLRKEYRMLTDDERTRFHNAVNTLKQDTTVEPNKYDAIALLHGGMAAFIAHGGAGFLGWHRIYLLIFETALREVDPTVCLPYWDSSIDNQLPNPIDSSVWNSEFFGSLQGTVVEGPFANWTTPEGVQLIRNGGSDGELFRSSAIEEILSRTRHEDIITSVEADPRYDLEFHHAAVHVFVGGAMSQLDTAAFDPIFFMHHAFVDYIWELFRTNLRSLGADPQLYPVIVDPDPRHIGSAPTGFGDLTQADGYLDALTESFQYEPAPICSTRTPDCGSRHLTCQLASGRCIPTRRSDNVPTTPVPVATTTMSPLITPPPRPNASNASGTCKNYQYGLPVQNDYCCDKTCDTNQWAMIPVKIISVRPPKFSKYSSYPVNNGRVNPNEDIYAPNAYTQTKKYITSRQSNPKTYKRCAEDSAIGQVFLTSNGLNYQGYYKESAIVDQRLAVSISMGFIGVKNPAPGGSSHALLRAHDACGRVCHAACKDPVTKEYKDCSGAVSVDTEAPLMYGTNYDDAVMSVFDYEFNSDCPRFKTDNFYITFYCDYHQSFPYAEPTQVPIPTPAPTLPPTVPASPSGCKVTNDCTLSVPCVSQYRQCSMYNEKHLCQDTCRAYGICTYGRYFLRMCPEGQYFDNVSKRCVQGYCQPGPPRVVRPGRTFYGR</sequence>
<dbReference type="PRINTS" id="PR00092">
    <property type="entry name" value="TYROSINASE"/>
</dbReference>
<accession>A0AAV2IBA7</accession>
<dbReference type="InterPro" id="IPR008922">
    <property type="entry name" value="Di-copper_centre_dom_sf"/>
</dbReference>
<evidence type="ECO:0000259" key="5">
    <source>
        <dbReference type="PROSITE" id="PS00497"/>
    </source>
</evidence>